<evidence type="ECO:0000256" key="4">
    <source>
        <dbReference type="ARBA" id="ARBA00022723"/>
    </source>
</evidence>
<dbReference type="GO" id="GO:0003729">
    <property type="term" value="F:mRNA binding"/>
    <property type="evidence" value="ECO:0007669"/>
    <property type="project" value="TreeGrafter"/>
</dbReference>
<evidence type="ECO:0000259" key="14">
    <source>
        <dbReference type="SMART" id="SM00322"/>
    </source>
</evidence>
<keyword evidence="11" id="KW-0747">Spliceosome</keyword>
<feature type="coiled-coil region" evidence="12">
    <location>
        <begin position="147"/>
        <end position="181"/>
    </location>
</feature>
<dbReference type="GO" id="GO:0005681">
    <property type="term" value="C:spliceosomal complex"/>
    <property type="evidence" value="ECO:0007669"/>
    <property type="project" value="UniProtKB-KW"/>
</dbReference>
<dbReference type="PANTHER" id="PTHR11208:SF45">
    <property type="entry name" value="SPLICING FACTOR 1"/>
    <property type="match status" value="1"/>
</dbReference>
<feature type="region of interest" description="Disordered" evidence="13">
    <location>
        <begin position="69"/>
        <end position="142"/>
    </location>
</feature>
<dbReference type="InterPro" id="IPR032570">
    <property type="entry name" value="SF1-HH"/>
</dbReference>
<dbReference type="PANTHER" id="PTHR11208">
    <property type="entry name" value="RNA-BINDING PROTEIN RELATED"/>
    <property type="match status" value="1"/>
</dbReference>
<dbReference type="Pfam" id="PF22675">
    <property type="entry name" value="KH-I_KHDC4-BBP"/>
    <property type="match status" value="1"/>
</dbReference>
<dbReference type="InterPro" id="IPR004087">
    <property type="entry name" value="KH_dom"/>
</dbReference>
<keyword evidence="9 11" id="KW-0539">Nucleus</keyword>
<name>A0AAD3CVL5_9STRA</name>
<dbReference type="InterPro" id="IPR036875">
    <property type="entry name" value="Znf_CCHC_sf"/>
</dbReference>
<keyword evidence="7 10" id="KW-0694">RNA-binding</keyword>
<protein>
    <recommendedName>
        <fullName evidence="11">Branchpoint-bridging protein</fullName>
    </recommendedName>
</protein>
<dbReference type="Gene3D" id="4.10.60.10">
    <property type="entry name" value="Zinc finger, CCHC-type"/>
    <property type="match status" value="1"/>
</dbReference>
<feature type="domain" description="CCHC-type" evidence="15">
    <location>
        <begin position="397"/>
        <end position="413"/>
    </location>
</feature>
<feature type="compositionally biased region" description="Pro residues" evidence="13">
    <location>
        <begin position="520"/>
        <end position="553"/>
    </location>
</feature>
<evidence type="ECO:0000256" key="2">
    <source>
        <dbReference type="ARBA" id="ARBA00010382"/>
    </source>
</evidence>
<dbReference type="Pfam" id="PF16275">
    <property type="entry name" value="SF1-HH"/>
    <property type="match status" value="1"/>
</dbReference>
<accession>A0AAD3CVL5</accession>
<dbReference type="Gene3D" id="6.10.140.1790">
    <property type="match status" value="1"/>
</dbReference>
<evidence type="ECO:0000256" key="11">
    <source>
        <dbReference type="RuleBase" id="RU367126"/>
    </source>
</evidence>
<dbReference type="EMBL" id="BLLK01000045">
    <property type="protein sequence ID" value="GFH51835.1"/>
    <property type="molecule type" value="Genomic_DNA"/>
</dbReference>
<comment type="function">
    <text evidence="11">Necessary for the splicing of pre-mRNA. Has a role in the recognition of the branch site (5'-UACUAAC-3'), the pyrimidine tract and the 3'-splice site at the 3'-end of introns.</text>
</comment>
<dbReference type="AlphaFoldDB" id="A0AAD3CVL5"/>
<evidence type="ECO:0000256" key="8">
    <source>
        <dbReference type="ARBA" id="ARBA00023187"/>
    </source>
</evidence>
<dbReference type="InterPro" id="IPR036612">
    <property type="entry name" value="KH_dom_type_1_sf"/>
</dbReference>
<keyword evidence="5 11" id="KW-0863">Zinc-finger</keyword>
<dbReference type="SUPFAM" id="SSF57756">
    <property type="entry name" value="Retrovirus zinc finger-like domains"/>
    <property type="match status" value="1"/>
</dbReference>
<comment type="subcellular location">
    <subcellularLocation>
        <location evidence="1 11">Nucleus</location>
    </subcellularLocation>
</comment>
<evidence type="ECO:0000256" key="7">
    <source>
        <dbReference type="ARBA" id="ARBA00022884"/>
    </source>
</evidence>
<dbReference type="GO" id="GO:0008270">
    <property type="term" value="F:zinc ion binding"/>
    <property type="evidence" value="ECO:0007669"/>
    <property type="project" value="UniProtKB-UniRule"/>
</dbReference>
<dbReference type="CDD" id="cd02395">
    <property type="entry name" value="KH-I_BBP"/>
    <property type="match status" value="1"/>
</dbReference>
<feature type="domain" description="CCHC-type" evidence="15">
    <location>
        <begin position="368"/>
        <end position="384"/>
    </location>
</feature>
<feature type="compositionally biased region" description="Polar residues" evidence="13">
    <location>
        <begin position="72"/>
        <end position="89"/>
    </location>
</feature>
<comment type="similarity">
    <text evidence="2 11">Belongs to the BBP/SF1 family.</text>
</comment>
<dbReference type="InterPro" id="IPR045071">
    <property type="entry name" value="BBP-like"/>
</dbReference>
<dbReference type="FunFam" id="3.30.1370.10:FF:000047">
    <property type="entry name" value="splicing factor-like protein 1"/>
    <property type="match status" value="1"/>
</dbReference>
<evidence type="ECO:0000256" key="5">
    <source>
        <dbReference type="ARBA" id="ARBA00022771"/>
    </source>
</evidence>
<dbReference type="Proteomes" id="UP001054902">
    <property type="component" value="Unassembled WGS sequence"/>
</dbReference>
<evidence type="ECO:0000256" key="9">
    <source>
        <dbReference type="ARBA" id="ARBA00023242"/>
    </source>
</evidence>
<feature type="compositionally biased region" description="Low complexity" evidence="13">
    <location>
        <begin position="131"/>
        <end position="142"/>
    </location>
</feature>
<feature type="region of interest" description="Disordered" evidence="13">
    <location>
        <begin position="617"/>
        <end position="639"/>
    </location>
</feature>
<keyword evidence="17" id="KW-1185">Reference proteome</keyword>
<feature type="region of interest" description="Disordered" evidence="13">
    <location>
        <begin position="503"/>
        <end position="575"/>
    </location>
</feature>
<keyword evidence="12" id="KW-0175">Coiled coil</keyword>
<dbReference type="InterPro" id="IPR055256">
    <property type="entry name" value="KH_1_KHDC4/BBP-like"/>
</dbReference>
<feature type="compositionally biased region" description="Low complexity" evidence="13">
    <location>
        <begin position="617"/>
        <end position="627"/>
    </location>
</feature>
<comment type="caution">
    <text evidence="16">The sequence shown here is derived from an EMBL/GenBank/DDBJ whole genome shotgun (WGS) entry which is preliminary data.</text>
</comment>
<dbReference type="InterPro" id="IPR047086">
    <property type="entry name" value="SF1-HH_sf"/>
</dbReference>
<feature type="compositionally biased region" description="Polar residues" evidence="13">
    <location>
        <begin position="102"/>
        <end position="111"/>
    </location>
</feature>
<evidence type="ECO:0000256" key="6">
    <source>
        <dbReference type="ARBA" id="ARBA00022833"/>
    </source>
</evidence>
<feature type="region of interest" description="Disordered" evidence="13">
    <location>
        <begin position="183"/>
        <end position="204"/>
    </location>
</feature>
<keyword evidence="3 11" id="KW-0507">mRNA processing</keyword>
<evidence type="ECO:0000256" key="13">
    <source>
        <dbReference type="SAM" id="MobiDB-lite"/>
    </source>
</evidence>
<evidence type="ECO:0000313" key="16">
    <source>
        <dbReference type="EMBL" id="GFH51835.1"/>
    </source>
</evidence>
<organism evidence="16 17">
    <name type="scientific">Chaetoceros tenuissimus</name>
    <dbReference type="NCBI Taxonomy" id="426638"/>
    <lineage>
        <taxon>Eukaryota</taxon>
        <taxon>Sar</taxon>
        <taxon>Stramenopiles</taxon>
        <taxon>Ochrophyta</taxon>
        <taxon>Bacillariophyta</taxon>
        <taxon>Coscinodiscophyceae</taxon>
        <taxon>Chaetocerotophycidae</taxon>
        <taxon>Chaetocerotales</taxon>
        <taxon>Chaetocerotaceae</taxon>
        <taxon>Chaetoceros</taxon>
    </lineage>
</organism>
<keyword evidence="6 11" id="KW-0862">Zinc</keyword>
<evidence type="ECO:0000256" key="3">
    <source>
        <dbReference type="ARBA" id="ARBA00022664"/>
    </source>
</evidence>
<feature type="domain" description="K Homology" evidence="14">
    <location>
        <begin position="245"/>
        <end position="338"/>
    </location>
</feature>
<keyword evidence="8 11" id="KW-0508">mRNA splicing</keyword>
<dbReference type="GO" id="GO:0045131">
    <property type="term" value="F:pre-mRNA branch point binding"/>
    <property type="evidence" value="ECO:0007669"/>
    <property type="project" value="UniProtKB-UniRule"/>
</dbReference>
<keyword evidence="4 11" id="KW-0479">Metal-binding</keyword>
<dbReference type="SUPFAM" id="SSF54791">
    <property type="entry name" value="Eukaryotic type KH-domain (KH-domain type I)"/>
    <property type="match status" value="1"/>
</dbReference>
<dbReference type="GO" id="GO:0048024">
    <property type="term" value="P:regulation of mRNA splicing, via spliceosome"/>
    <property type="evidence" value="ECO:0007669"/>
    <property type="project" value="TreeGrafter"/>
</dbReference>
<gene>
    <name evidence="16" type="ORF">CTEN210_08311</name>
</gene>
<dbReference type="SMART" id="SM00322">
    <property type="entry name" value="KH"/>
    <property type="match status" value="1"/>
</dbReference>
<dbReference type="InterPro" id="IPR001878">
    <property type="entry name" value="Znf_CCHC"/>
</dbReference>
<evidence type="ECO:0000256" key="10">
    <source>
        <dbReference type="PROSITE-ProRule" id="PRU00117"/>
    </source>
</evidence>
<proteinExistence type="inferred from homology"/>
<dbReference type="PROSITE" id="PS50084">
    <property type="entry name" value="KH_TYPE_1"/>
    <property type="match status" value="1"/>
</dbReference>
<dbReference type="SMART" id="SM00343">
    <property type="entry name" value="ZnF_C2HC"/>
    <property type="match status" value="2"/>
</dbReference>
<dbReference type="GO" id="GO:0000398">
    <property type="term" value="P:mRNA splicing, via spliceosome"/>
    <property type="evidence" value="ECO:0007669"/>
    <property type="project" value="UniProtKB-UniRule"/>
</dbReference>
<evidence type="ECO:0000313" key="17">
    <source>
        <dbReference type="Proteomes" id="UP001054902"/>
    </source>
</evidence>
<evidence type="ECO:0000256" key="12">
    <source>
        <dbReference type="SAM" id="Coils"/>
    </source>
</evidence>
<evidence type="ECO:0000256" key="1">
    <source>
        <dbReference type="ARBA" id="ARBA00004123"/>
    </source>
</evidence>
<reference evidence="16 17" key="1">
    <citation type="journal article" date="2021" name="Sci. Rep.">
        <title>The genome of the diatom Chaetoceros tenuissimus carries an ancient integrated fragment of an extant virus.</title>
        <authorList>
            <person name="Hongo Y."/>
            <person name="Kimura K."/>
            <person name="Takaki Y."/>
            <person name="Yoshida Y."/>
            <person name="Baba S."/>
            <person name="Kobayashi G."/>
            <person name="Nagasaki K."/>
            <person name="Hano T."/>
            <person name="Tomaru Y."/>
        </authorList>
    </citation>
    <scope>NUCLEOTIDE SEQUENCE [LARGE SCALE GENOMIC DNA]</scope>
    <source>
        <strain evidence="16 17">NIES-3715</strain>
    </source>
</reference>
<evidence type="ECO:0000259" key="15">
    <source>
        <dbReference type="SMART" id="SM00343"/>
    </source>
</evidence>
<dbReference type="Gene3D" id="3.30.1370.10">
    <property type="entry name" value="K Homology domain, type 1"/>
    <property type="match status" value="1"/>
</dbReference>
<sequence length="639" mass="70294">MGQENEEKAELIATIQHEHVAMKTWYNTHSHAKALHPKYGPTYPAFWRDVVNWDGWKACRKLYLQSVERSSKNNSQSKSPTTGSNNESNAVPRKRKSRWATADNSSSNQASPPKRKSRWARGRDPAPVAQPQPSVLGLLPGLPSNLSAEQSAELEKLKKTIRECNAKLENLEKEAARVDALPIGHRDRSPSPPPVYGADGKRKNTRAVRWRERYTDLKQDTLEKMLKLTSGGNAAASVAPSLFNRKRTKKIYIPVDEHPTYNFIGLIIGPRGKTQKEMEGKTGCKIAIRGKGSVKEGARGRRDGKIMEGDNEPLHVVVTGESQESVDKAAKMIEDMLVVIDDDKNIHKQAQLRELALLNGTLKDDNEYCPLCAEKGHRQFECPKRFSGSKQAGLQLKCAICGDTSHPTRDCKQKSLPTTENDTAQMDSDYLAFMNELDGKPANSTDTTTTAPAIQSLVTSIGPDGKPIGGAPLCQPVAPVVEKKEPPVSTGSLITTISSRVVKASETAPDEESEVIPGTVPNPPLPTVSAVPPPPVPPATLHPATLPPPPAGIPPTQQYYAQPPLPPQPPQQQYYQQQAQYGYGGYQQGAQGYQQHQMYQQGQQGYQNQQNGWNYNNYYGNNDNNNSGGSGFNWWDANE</sequence>